<feature type="region of interest" description="Disordered" evidence="1">
    <location>
        <begin position="340"/>
        <end position="366"/>
    </location>
</feature>
<gene>
    <name evidence="2" type="ORF">BT67DRAFT_444688</name>
</gene>
<organism evidence="2 3">
    <name type="scientific">Trichocladium antarcticum</name>
    <dbReference type="NCBI Taxonomy" id="1450529"/>
    <lineage>
        <taxon>Eukaryota</taxon>
        <taxon>Fungi</taxon>
        <taxon>Dikarya</taxon>
        <taxon>Ascomycota</taxon>
        <taxon>Pezizomycotina</taxon>
        <taxon>Sordariomycetes</taxon>
        <taxon>Sordariomycetidae</taxon>
        <taxon>Sordariales</taxon>
        <taxon>Chaetomiaceae</taxon>
        <taxon>Trichocladium</taxon>
    </lineage>
</organism>
<reference evidence="2" key="2">
    <citation type="submission" date="2023-05" db="EMBL/GenBank/DDBJ databases">
        <authorList>
            <consortium name="Lawrence Berkeley National Laboratory"/>
            <person name="Steindorff A."/>
            <person name="Hensen N."/>
            <person name="Bonometti L."/>
            <person name="Westerberg I."/>
            <person name="Brannstrom I.O."/>
            <person name="Guillou S."/>
            <person name="Cros-Aarteil S."/>
            <person name="Calhoun S."/>
            <person name="Haridas S."/>
            <person name="Kuo A."/>
            <person name="Mondo S."/>
            <person name="Pangilinan J."/>
            <person name="Riley R."/>
            <person name="Labutti K."/>
            <person name="Andreopoulos B."/>
            <person name="Lipzen A."/>
            <person name="Chen C."/>
            <person name="Yanf M."/>
            <person name="Daum C."/>
            <person name="Ng V."/>
            <person name="Clum A."/>
            <person name="Ohm R."/>
            <person name="Martin F."/>
            <person name="Silar P."/>
            <person name="Natvig D."/>
            <person name="Lalanne C."/>
            <person name="Gautier V."/>
            <person name="Ament-Velasquez S.L."/>
            <person name="Kruys A."/>
            <person name="Hutchinson M.I."/>
            <person name="Powell A.J."/>
            <person name="Barry K."/>
            <person name="Miller A.N."/>
            <person name="Grigoriev I.V."/>
            <person name="Debuchy R."/>
            <person name="Gladieux P."/>
            <person name="Thoren M.H."/>
            <person name="Johannesson H."/>
        </authorList>
    </citation>
    <scope>NUCLEOTIDE SEQUENCE</scope>
    <source>
        <strain evidence="2">CBS 123565</strain>
    </source>
</reference>
<sequence>MPPSAVLDTSSETADRPLAKTQRNLKNVERAFIAASRRADRDPDARLHSARRASKIHKQRTGKGLKISREIVLREEMYEEEEDDMPRSFRAFGVNAQSSTLSSDYPPNTDMAKIARQIEIERRFAEQFPTLQLSRRPGQAHGYPQHLDQAPRQLHARTASMSQYQHGTKSRNQPSPLAPPVSYPLPPTPQSRSISPNVLESSTTRPGSANSDPLPAPIPIHVPEGLAATRRWTIAGIPDDPSLQAPLFQFGMAPGPLPLPWELPQQTRPTDTIGMTEPCGEFRLAGGNQEPFTQDLYHMIPTSIHVQPVYPGSGEWQARDGFAPLLDTFMFEPAESSVATASVHGSPSRSPASPVVPTDGTGTTTPNVSWASWLNIDDDVEPQALGSINPLGSSGLQAKVVSAQV</sequence>
<dbReference type="AlphaFoldDB" id="A0AAN6ZBK8"/>
<protein>
    <submittedName>
        <fullName evidence="2">Uncharacterized protein</fullName>
    </submittedName>
</protein>
<proteinExistence type="predicted"/>
<feature type="compositionally biased region" description="Basic and acidic residues" evidence="1">
    <location>
        <begin position="37"/>
        <end position="47"/>
    </location>
</feature>
<comment type="caution">
    <text evidence="2">The sequence shown here is derived from an EMBL/GenBank/DDBJ whole genome shotgun (WGS) entry which is preliminary data.</text>
</comment>
<evidence type="ECO:0000256" key="1">
    <source>
        <dbReference type="SAM" id="MobiDB-lite"/>
    </source>
</evidence>
<accession>A0AAN6ZBK8</accession>
<reference evidence="2" key="1">
    <citation type="journal article" date="2023" name="Mol. Phylogenet. Evol.">
        <title>Genome-scale phylogeny and comparative genomics of the fungal order Sordariales.</title>
        <authorList>
            <person name="Hensen N."/>
            <person name="Bonometti L."/>
            <person name="Westerberg I."/>
            <person name="Brannstrom I.O."/>
            <person name="Guillou S."/>
            <person name="Cros-Aarteil S."/>
            <person name="Calhoun S."/>
            <person name="Haridas S."/>
            <person name="Kuo A."/>
            <person name="Mondo S."/>
            <person name="Pangilinan J."/>
            <person name="Riley R."/>
            <person name="LaButti K."/>
            <person name="Andreopoulos B."/>
            <person name="Lipzen A."/>
            <person name="Chen C."/>
            <person name="Yan M."/>
            <person name="Daum C."/>
            <person name="Ng V."/>
            <person name="Clum A."/>
            <person name="Steindorff A."/>
            <person name="Ohm R.A."/>
            <person name="Martin F."/>
            <person name="Silar P."/>
            <person name="Natvig D.O."/>
            <person name="Lalanne C."/>
            <person name="Gautier V."/>
            <person name="Ament-Velasquez S.L."/>
            <person name="Kruys A."/>
            <person name="Hutchinson M.I."/>
            <person name="Powell A.J."/>
            <person name="Barry K."/>
            <person name="Miller A.N."/>
            <person name="Grigoriev I.V."/>
            <person name="Debuchy R."/>
            <person name="Gladieux P."/>
            <person name="Hiltunen Thoren M."/>
            <person name="Johannesson H."/>
        </authorList>
    </citation>
    <scope>NUCLEOTIDE SEQUENCE</scope>
    <source>
        <strain evidence="2">CBS 123565</strain>
    </source>
</reference>
<evidence type="ECO:0000313" key="3">
    <source>
        <dbReference type="Proteomes" id="UP001304895"/>
    </source>
</evidence>
<feature type="compositionally biased region" description="Polar residues" evidence="1">
    <location>
        <begin position="190"/>
        <end position="211"/>
    </location>
</feature>
<name>A0AAN6ZBK8_9PEZI</name>
<feature type="region of interest" description="Disordered" evidence="1">
    <location>
        <begin position="158"/>
        <end position="216"/>
    </location>
</feature>
<keyword evidence="3" id="KW-1185">Reference proteome</keyword>
<feature type="compositionally biased region" description="Low complexity" evidence="1">
    <location>
        <begin position="346"/>
        <end position="366"/>
    </location>
</feature>
<dbReference type="EMBL" id="MU853424">
    <property type="protein sequence ID" value="KAK4131439.1"/>
    <property type="molecule type" value="Genomic_DNA"/>
</dbReference>
<feature type="compositionally biased region" description="Polar residues" evidence="1">
    <location>
        <begin position="159"/>
        <end position="173"/>
    </location>
</feature>
<evidence type="ECO:0000313" key="2">
    <source>
        <dbReference type="EMBL" id="KAK4131439.1"/>
    </source>
</evidence>
<dbReference type="Proteomes" id="UP001304895">
    <property type="component" value="Unassembled WGS sequence"/>
</dbReference>
<feature type="region of interest" description="Disordered" evidence="1">
    <location>
        <begin position="1"/>
        <end position="62"/>
    </location>
</feature>
<feature type="compositionally biased region" description="Pro residues" evidence="1">
    <location>
        <begin position="176"/>
        <end position="189"/>
    </location>
</feature>
<feature type="compositionally biased region" description="Basic residues" evidence="1">
    <location>
        <begin position="48"/>
        <end position="62"/>
    </location>
</feature>